<dbReference type="EMBL" id="JAMZIH010003795">
    <property type="protein sequence ID" value="KAJ1676610.1"/>
    <property type="molecule type" value="Genomic_DNA"/>
</dbReference>
<dbReference type="Proteomes" id="UP001145114">
    <property type="component" value="Unassembled WGS sequence"/>
</dbReference>
<comment type="caution">
    <text evidence="1">The sequence shown here is derived from an EMBL/GenBank/DDBJ whole genome shotgun (WGS) entry which is preliminary data.</text>
</comment>
<accession>A0ACC1HJ53</accession>
<protein>
    <submittedName>
        <fullName evidence="1">Uncharacterized protein</fullName>
    </submittedName>
</protein>
<feature type="non-terminal residue" evidence="1">
    <location>
        <position position="1"/>
    </location>
</feature>
<reference evidence="1" key="1">
    <citation type="submission" date="2022-06" db="EMBL/GenBank/DDBJ databases">
        <title>Phylogenomic reconstructions and comparative analyses of Kickxellomycotina fungi.</title>
        <authorList>
            <person name="Reynolds N.K."/>
            <person name="Stajich J.E."/>
            <person name="Barry K."/>
            <person name="Grigoriev I.V."/>
            <person name="Crous P."/>
            <person name="Smith M.E."/>
        </authorList>
    </citation>
    <scope>NUCLEOTIDE SEQUENCE</scope>
    <source>
        <strain evidence="1">RSA 2271</strain>
    </source>
</reference>
<gene>
    <name evidence="1" type="ORF">EV182_007842</name>
</gene>
<evidence type="ECO:0000313" key="2">
    <source>
        <dbReference type="Proteomes" id="UP001145114"/>
    </source>
</evidence>
<evidence type="ECO:0000313" key="1">
    <source>
        <dbReference type="EMBL" id="KAJ1676610.1"/>
    </source>
</evidence>
<keyword evidence="2" id="KW-1185">Reference proteome</keyword>
<sequence>PGEIGDQRYARMLVVAPASSPQVADIVRQMSAMAVATEMTETSNLDLALVEQIRPHVNFDDIGDVVRHPVEYSALNIYLLIRRTP</sequence>
<name>A0ACC1HJ53_9FUNG</name>
<proteinExistence type="predicted"/>
<organism evidence="1 2">
    <name type="scientific">Spiromyces aspiralis</name>
    <dbReference type="NCBI Taxonomy" id="68401"/>
    <lineage>
        <taxon>Eukaryota</taxon>
        <taxon>Fungi</taxon>
        <taxon>Fungi incertae sedis</taxon>
        <taxon>Zoopagomycota</taxon>
        <taxon>Kickxellomycotina</taxon>
        <taxon>Kickxellomycetes</taxon>
        <taxon>Kickxellales</taxon>
        <taxon>Kickxellaceae</taxon>
        <taxon>Spiromyces</taxon>
    </lineage>
</organism>